<organism evidence="6 7">
    <name type="scientific">Pterocles gutturalis</name>
    <name type="common">yellow-throated sandgrouse</name>
    <dbReference type="NCBI Taxonomy" id="240206"/>
    <lineage>
        <taxon>Eukaryota</taxon>
        <taxon>Metazoa</taxon>
        <taxon>Chordata</taxon>
        <taxon>Craniata</taxon>
        <taxon>Vertebrata</taxon>
        <taxon>Euteleostomi</taxon>
        <taxon>Archelosauria</taxon>
        <taxon>Archosauria</taxon>
        <taxon>Dinosauria</taxon>
        <taxon>Saurischia</taxon>
        <taxon>Theropoda</taxon>
        <taxon>Coelurosauria</taxon>
        <taxon>Aves</taxon>
        <taxon>Neognathae</taxon>
        <taxon>Neoaves</taxon>
        <taxon>Columbimorphae</taxon>
        <taxon>Pterocliformes</taxon>
        <taxon>Pteroclidae</taxon>
        <taxon>Pterocles</taxon>
    </lineage>
</organism>
<dbReference type="Proteomes" id="UP000053149">
    <property type="component" value="Unassembled WGS sequence"/>
</dbReference>
<protein>
    <recommendedName>
        <fullName evidence="5">Keratin</fullName>
    </recommendedName>
</protein>
<evidence type="ECO:0000313" key="6">
    <source>
        <dbReference type="EMBL" id="KFV09179.1"/>
    </source>
</evidence>
<gene>
    <name evidence="6" type="ORF">N339_02768</name>
</gene>
<evidence type="ECO:0000256" key="4">
    <source>
        <dbReference type="ARBA" id="ARBA00022990"/>
    </source>
</evidence>
<comment type="subunit">
    <text evidence="2 5">The avian keratins (F-ker, S-ker, C-ker and B-ker) are a complex mixture of very similar polypeptides.</text>
</comment>
<dbReference type="GO" id="GO:0005882">
    <property type="term" value="C:intermediate filament"/>
    <property type="evidence" value="ECO:0007669"/>
    <property type="project" value="UniProtKB-KW"/>
</dbReference>
<comment type="similarity">
    <text evidence="1 5">Belongs to the avian keratin family.</text>
</comment>
<dbReference type="PANTHER" id="PTHR31203:SF1">
    <property type="entry name" value="BETA-KERATIN-RELATED PROTEIN-RELATED"/>
    <property type="match status" value="1"/>
</dbReference>
<dbReference type="AlphaFoldDB" id="A0A093C831"/>
<dbReference type="GO" id="GO:0005200">
    <property type="term" value="F:structural constituent of cytoskeleton"/>
    <property type="evidence" value="ECO:0007669"/>
    <property type="project" value="InterPro"/>
</dbReference>
<dbReference type="EMBL" id="KL236463">
    <property type="protein sequence ID" value="KFV09179.1"/>
    <property type="molecule type" value="Genomic_DNA"/>
</dbReference>
<evidence type="ECO:0000256" key="5">
    <source>
        <dbReference type="RuleBase" id="RU364002"/>
    </source>
</evidence>
<sequence>MSCYDRCYRPCGTTPLANSCNERCVRQCQDSRVIIEPPDVVVTPPGPI</sequence>
<keyword evidence="3 5" id="KW-0416">Keratin</keyword>
<proteinExistence type="inferred from homology"/>
<dbReference type="Pfam" id="PF02422">
    <property type="entry name" value="Keratin"/>
    <property type="match status" value="1"/>
</dbReference>
<evidence type="ECO:0000313" key="7">
    <source>
        <dbReference type="Proteomes" id="UP000053149"/>
    </source>
</evidence>
<reference evidence="6 7" key="1">
    <citation type="submission" date="2014-04" db="EMBL/GenBank/DDBJ databases">
        <title>Genome evolution of avian class.</title>
        <authorList>
            <person name="Zhang G."/>
            <person name="Li C."/>
        </authorList>
    </citation>
    <scope>NUCLEOTIDE SEQUENCE [LARGE SCALE GENOMIC DNA]</scope>
    <source>
        <strain evidence="6">BGI_N339</strain>
    </source>
</reference>
<accession>A0A093C831</accession>
<evidence type="ECO:0000256" key="2">
    <source>
        <dbReference type="ARBA" id="ARBA00011806"/>
    </source>
</evidence>
<name>A0A093C831_9AVES</name>
<keyword evidence="7" id="KW-1185">Reference proteome</keyword>
<dbReference type="InterPro" id="IPR003461">
    <property type="entry name" value="Keratin"/>
</dbReference>
<evidence type="ECO:0000256" key="3">
    <source>
        <dbReference type="ARBA" id="ARBA00022744"/>
    </source>
</evidence>
<evidence type="ECO:0000256" key="1">
    <source>
        <dbReference type="ARBA" id="ARBA00008702"/>
    </source>
</evidence>
<dbReference type="PANTHER" id="PTHR31203">
    <property type="entry name" value="BETA-KERATIN-RELATED PROTEIN-RELATED"/>
    <property type="match status" value="1"/>
</dbReference>
<feature type="non-terminal residue" evidence="6">
    <location>
        <position position="48"/>
    </location>
</feature>
<keyword evidence="4" id="KW-0007">Acetylation</keyword>